<feature type="compositionally biased region" description="Polar residues" evidence="8">
    <location>
        <begin position="718"/>
        <end position="732"/>
    </location>
</feature>
<keyword evidence="6" id="KW-0862">Zinc</keyword>
<dbReference type="EMBL" id="CAKLBY020000058">
    <property type="protein sequence ID" value="CAK7921574.1"/>
    <property type="molecule type" value="Genomic_DNA"/>
</dbReference>
<dbReference type="Gene3D" id="3.40.390.10">
    <property type="entry name" value="Collagenase (Catalytic Domain)"/>
    <property type="match status" value="2"/>
</dbReference>
<evidence type="ECO:0000313" key="11">
    <source>
        <dbReference type="EMBL" id="CAK7921574.1"/>
    </source>
</evidence>
<evidence type="ECO:0000256" key="1">
    <source>
        <dbReference type="ARBA" id="ARBA00001947"/>
    </source>
</evidence>
<comment type="similarity">
    <text evidence="2">Belongs to the peptidase M13 family.</text>
</comment>
<comment type="caution">
    <text evidence="11">The sequence shown here is derived from an EMBL/GenBank/DDBJ whole genome shotgun (WGS) entry which is preliminary data.</text>
</comment>
<dbReference type="GO" id="GO:0004222">
    <property type="term" value="F:metalloendopeptidase activity"/>
    <property type="evidence" value="ECO:0007669"/>
    <property type="project" value="InterPro"/>
</dbReference>
<dbReference type="Pfam" id="PF01431">
    <property type="entry name" value="Peptidase_M13"/>
    <property type="match status" value="2"/>
</dbReference>
<feature type="compositionally biased region" description="Basic residues" evidence="8">
    <location>
        <begin position="762"/>
        <end position="778"/>
    </location>
</feature>
<keyword evidence="5" id="KW-0378">Hydrolase</keyword>
<accession>A0AAV1TI74</accession>
<keyword evidence="4" id="KW-0479">Metal-binding</keyword>
<feature type="compositionally biased region" description="Basic and acidic residues" evidence="8">
    <location>
        <begin position="741"/>
        <end position="761"/>
    </location>
</feature>
<evidence type="ECO:0000259" key="10">
    <source>
        <dbReference type="Pfam" id="PF05649"/>
    </source>
</evidence>
<dbReference type="InterPro" id="IPR042089">
    <property type="entry name" value="Peptidase_M13_dom_2"/>
</dbReference>
<name>A0AAV1TI74_9STRA</name>
<evidence type="ECO:0000256" key="2">
    <source>
        <dbReference type="ARBA" id="ARBA00007357"/>
    </source>
</evidence>
<dbReference type="InterPro" id="IPR018497">
    <property type="entry name" value="Peptidase_M13_C"/>
</dbReference>
<dbReference type="PRINTS" id="PR00786">
    <property type="entry name" value="NEPRILYSIN"/>
</dbReference>
<sequence>MARPVDEITPLLTSDDKSGKPRLDRHRSVWKSFVLMGALSLGVWTLARQQTRSPTDIVDATVSLNDRARAVDYDADDVAFLSSLEMMKNPLVDPCVDFYEYACGGWLKTHDIPLDRPSIDASFSVVSEHNKDTIQNLVARNPPQIGPLYHSCLNGEEVDGRAIAFVTQLLHQIHRANSSLFLLEVAGEMDQSVGISTFFSLSVGADPHDPTINVLQLAQGGLTLPSREYYLEQSKVDAYAAFYVDYVDKLFAVGGLDQHNSSGFAAAVLEIETAFATFSMPNAALRDPWSTNAVYSIAEIAQKYPFLMAYLNGIHKHEPFPMHNAIIATPDFFTAQNKLLSDVSLLPRLKHYLSFHVIDSFGALLGEYFRRVSHGFHGEIQGAGDLLPRNQFCLHLTTALLGNEVGKYYMNDVFGPDAKAAAETLVGEIEASLKALLLTESWLDKVTYDAAVKKLDKVKNYIGGPDYVPPLPFKLQADAFFDNVKRLMQLSAAKAISSIGKPVDEQAWGMYPSTVNAYYDPSANKMVFPAAILQPPFYSAEHYPAAANFARIGMVMGHELSHGFDDQGRNYDGNGALRSWWTPSVSAEFTKKTQCLAAQYSTFPVVSAEDGHVLGTVNGNLTLSENIADNGGIRLAYEAYHLWKRTSAHPPTVPSSRVLSGTVISEAAVALPLDEHSEQGSRVSYHHRDVKKDTGDRLTSKHRKDLVDRKEGSKTDHPGNSSDYANDVNGDSDQQEHRKHVTEGERHEGHKIGNRKPDHHEEKKHHHNGNSGVRRSKDHKIPLHHRDDDINMDRGLGHNEKNSHYHEKEREEQSDNCDDCGRKKRVQHHDKSESDWNKKNVRYGCGKEDGDCGATRTLSDSEHPFSGDDMRTQSMVETLARAIAQPDDLEADDRLFFTAFAQDWCEKRTPKYAELLRTIDPHSPGKWRVNGPLMNYDKFAETFSCSVGTPMNPEKKCVIW</sequence>
<evidence type="ECO:0008006" key="13">
    <source>
        <dbReference type="Google" id="ProtNLM"/>
    </source>
</evidence>
<organism evidence="11 12">
    <name type="scientific">Peronospora matthiolae</name>
    <dbReference type="NCBI Taxonomy" id="2874970"/>
    <lineage>
        <taxon>Eukaryota</taxon>
        <taxon>Sar</taxon>
        <taxon>Stramenopiles</taxon>
        <taxon>Oomycota</taxon>
        <taxon>Peronosporomycetes</taxon>
        <taxon>Peronosporales</taxon>
        <taxon>Peronosporaceae</taxon>
        <taxon>Peronospora</taxon>
    </lineage>
</organism>
<feature type="domain" description="Peptidase M13 C-terminal" evidence="9">
    <location>
        <begin position="889"/>
        <end position="958"/>
    </location>
</feature>
<dbReference type="InterPro" id="IPR008753">
    <property type="entry name" value="Peptidase_M13_N"/>
</dbReference>
<dbReference type="AlphaFoldDB" id="A0AAV1TI74"/>
<dbReference type="GO" id="GO:0046872">
    <property type="term" value="F:metal ion binding"/>
    <property type="evidence" value="ECO:0007669"/>
    <property type="project" value="UniProtKB-KW"/>
</dbReference>
<feature type="region of interest" description="Disordered" evidence="8">
    <location>
        <begin position="675"/>
        <end position="838"/>
    </location>
</feature>
<keyword evidence="3" id="KW-0645">Protease</keyword>
<reference evidence="11" key="1">
    <citation type="submission" date="2024-01" db="EMBL/GenBank/DDBJ databases">
        <authorList>
            <person name="Webb A."/>
        </authorList>
    </citation>
    <scope>NUCLEOTIDE SEQUENCE</scope>
    <source>
        <strain evidence="11">Pm1</strain>
    </source>
</reference>
<evidence type="ECO:0000259" key="9">
    <source>
        <dbReference type="Pfam" id="PF01431"/>
    </source>
</evidence>
<dbReference type="InterPro" id="IPR024079">
    <property type="entry name" value="MetalloPept_cat_dom_sf"/>
</dbReference>
<evidence type="ECO:0000313" key="12">
    <source>
        <dbReference type="Proteomes" id="UP001162060"/>
    </source>
</evidence>
<gene>
    <name evidence="11" type="ORF">PM001_LOCUS7210</name>
</gene>
<dbReference type="GO" id="GO:0016485">
    <property type="term" value="P:protein processing"/>
    <property type="evidence" value="ECO:0007669"/>
    <property type="project" value="TreeGrafter"/>
</dbReference>
<dbReference type="Pfam" id="PF05649">
    <property type="entry name" value="Peptidase_M13_N"/>
    <property type="match status" value="1"/>
</dbReference>
<evidence type="ECO:0000256" key="6">
    <source>
        <dbReference type="ARBA" id="ARBA00022833"/>
    </source>
</evidence>
<dbReference type="CDD" id="cd08662">
    <property type="entry name" value="M13"/>
    <property type="match status" value="1"/>
</dbReference>
<feature type="domain" description="Peptidase M13 N-terminal" evidence="10">
    <location>
        <begin position="94"/>
        <end position="465"/>
    </location>
</feature>
<evidence type="ECO:0000256" key="7">
    <source>
        <dbReference type="ARBA" id="ARBA00023049"/>
    </source>
</evidence>
<dbReference type="PROSITE" id="PS51885">
    <property type="entry name" value="NEPRILYSIN"/>
    <property type="match status" value="1"/>
</dbReference>
<evidence type="ECO:0000256" key="8">
    <source>
        <dbReference type="SAM" id="MobiDB-lite"/>
    </source>
</evidence>
<dbReference type="InterPro" id="IPR000718">
    <property type="entry name" value="Peptidase_M13"/>
</dbReference>
<dbReference type="Proteomes" id="UP001162060">
    <property type="component" value="Unassembled WGS sequence"/>
</dbReference>
<dbReference type="GO" id="GO:0005886">
    <property type="term" value="C:plasma membrane"/>
    <property type="evidence" value="ECO:0007669"/>
    <property type="project" value="TreeGrafter"/>
</dbReference>
<keyword evidence="7" id="KW-0482">Metalloprotease</keyword>
<proteinExistence type="inferred from homology"/>
<evidence type="ECO:0000256" key="5">
    <source>
        <dbReference type="ARBA" id="ARBA00022801"/>
    </source>
</evidence>
<evidence type="ECO:0000256" key="4">
    <source>
        <dbReference type="ARBA" id="ARBA00022723"/>
    </source>
</evidence>
<feature type="region of interest" description="Disordered" evidence="8">
    <location>
        <begin position="1"/>
        <end position="23"/>
    </location>
</feature>
<dbReference type="PANTHER" id="PTHR11733:SF167">
    <property type="entry name" value="FI17812P1-RELATED"/>
    <property type="match status" value="1"/>
</dbReference>
<protein>
    <recommendedName>
        <fullName evidence="13">Endothelin-converting enzyme 1</fullName>
    </recommendedName>
</protein>
<comment type="cofactor">
    <cofactor evidence="1">
        <name>Zn(2+)</name>
        <dbReference type="ChEBI" id="CHEBI:29105"/>
    </cofactor>
</comment>
<feature type="compositionally biased region" description="Basic and acidic residues" evidence="8">
    <location>
        <begin position="686"/>
        <end position="717"/>
    </location>
</feature>
<dbReference type="SUPFAM" id="SSF55486">
    <property type="entry name" value="Metalloproteases ('zincins'), catalytic domain"/>
    <property type="match status" value="2"/>
</dbReference>
<feature type="domain" description="Peptidase M13 C-terminal" evidence="9">
    <location>
        <begin position="516"/>
        <end position="642"/>
    </location>
</feature>
<dbReference type="PANTHER" id="PTHR11733">
    <property type="entry name" value="ZINC METALLOPROTEASE FAMILY M13 NEPRILYSIN-RELATED"/>
    <property type="match status" value="1"/>
</dbReference>
<evidence type="ECO:0000256" key="3">
    <source>
        <dbReference type="ARBA" id="ARBA00022670"/>
    </source>
</evidence>
<feature type="compositionally biased region" description="Basic and acidic residues" evidence="8">
    <location>
        <begin position="779"/>
        <end position="813"/>
    </location>
</feature>
<dbReference type="Gene3D" id="1.10.1380.10">
    <property type="entry name" value="Neutral endopeptidase , domain2"/>
    <property type="match status" value="1"/>
</dbReference>
<feature type="compositionally biased region" description="Basic and acidic residues" evidence="8">
    <location>
        <begin position="829"/>
        <end position="838"/>
    </location>
</feature>